<proteinExistence type="predicted"/>
<dbReference type="EMBL" id="CAOJ01012698">
    <property type="protein sequence ID" value="CCO34182.1"/>
    <property type="molecule type" value="Genomic_DNA"/>
</dbReference>
<evidence type="ECO:0000313" key="2">
    <source>
        <dbReference type="EMBL" id="CCO34182.1"/>
    </source>
</evidence>
<feature type="compositionally biased region" description="Pro residues" evidence="1">
    <location>
        <begin position="124"/>
        <end position="144"/>
    </location>
</feature>
<dbReference type="Proteomes" id="UP000012065">
    <property type="component" value="Unassembled WGS sequence"/>
</dbReference>
<gene>
    <name evidence="2" type="ORF">BN14_08275</name>
</gene>
<comment type="caution">
    <text evidence="2">The sequence shown here is derived from an EMBL/GenBank/DDBJ whole genome shotgun (WGS) entry which is preliminary data.</text>
</comment>
<dbReference type="AlphaFoldDB" id="M5CE78"/>
<reference evidence="2 3" key="1">
    <citation type="journal article" date="2013" name="J. Biotechnol.">
        <title>Establishment and interpretation of the genome sequence of the phytopathogenic fungus Rhizoctonia solani AG1-IB isolate 7/3/14.</title>
        <authorList>
            <person name="Wibberg D.W."/>
            <person name="Jelonek L.J."/>
            <person name="Rupp O.R."/>
            <person name="Hennig M.H."/>
            <person name="Eikmeyer F.E."/>
            <person name="Goesmann A.G."/>
            <person name="Hartmann A.H."/>
            <person name="Borriss R.B."/>
            <person name="Grosch R.G."/>
            <person name="Puehler A.P."/>
            <person name="Schlueter A.S."/>
        </authorList>
    </citation>
    <scope>NUCLEOTIDE SEQUENCE [LARGE SCALE GENOMIC DNA]</scope>
    <source>
        <strain evidence="3">AG1-IB / isolate 7/3/14</strain>
    </source>
</reference>
<protein>
    <submittedName>
        <fullName evidence="2">Uncharacterized protein</fullName>
    </submittedName>
</protein>
<feature type="region of interest" description="Disordered" evidence="1">
    <location>
        <begin position="113"/>
        <end position="144"/>
    </location>
</feature>
<accession>M5CE78</accession>
<evidence type="ECO:0000313" key="3">
    <source>
        <dbReference type="Proteomes" id="UP000012065"/>
    </source>
</evidence>
<dbReference type="HOGENOM" id="CLU_1476116_0_0_1"/>
<evidence type="ECO:0000256" key="1">
    <source>
        <dbReference type="SAM" id="MobiDB-lite"/>
    </source>
</evidence>
<sequence length="183" mass="20008">MSTFERKSCLSLGRGENEVPVEQLNTNRFETVVDAQRRTHAEVCNTLDVCGAQQVWSHSGDIMVDDMPIPDDAILLWPITSDPPQLRAVMRLLDVLKKFDTLAGPFIDKLNKLPRGTSDLNPVRSPPPPPPPPSPSPSLPSPPSPLSVLYTHPVIACGGMPVAAKLVVDLCGRRQRQATVSRF</sequence>
<name>M5CE78_THACB</name>
<organism evidence="2 3">
    <name type="scientific">Thanatephorus cucumeris (strain AG1-IB / isolate 7/3/14)</name>
    <name type="common">Lettuce bottom rot fungus</name>
    <name type="synonym">Rhizoctonia solani</name>
    <dbReference type="NCBI Taxonomy" id="1108050"/>
    <lineage>
        <taxon>Eukaryota</taxon>
        <taxon>Fungi</taxon>
        <taxon>Dikarya</taxon>
        <taxon>Basidiomycota</taxon>
        <taxon>Agaricomycotina</taxon>
        <taxon>Agaricomycetes</taxon>
        <taxon>Cantharellales</taxon>
        <taxon>Ceratobasidiaceae</taxon>
        <taxon>Rhizoctonia</taxon>
        <taxon>Rhizoctonia solani AG-1</taxon>
    </lineage>
</organism>